<keyword evidence="2" id="KW-1185">Reference proteome</keyword>
<dbReference type="AlphaFoldDB" id="A0A0C3PGI2"/>
<evidence type="ECO:0000313" key="1">
    <source>
        <dbReference type="EMBL" id="KIO07486.1"/>
    </source>
</evidence>
<reference evidence="1 2" key="1">
    <citation type="submission" date="2014-04" db="EMBL/GenBank/DDBJ databases">
        <authorList>
            <consortium name="DOE Joint Genome Institute"/>
            <person name="Kuo A."/>
            <person name="Kohler A."/>
            <person name="Costa M.D."/>
            <person name="Nagy L.G."/>
            <person name="Floudas D."/>
            <person name="Copeland A."/>
            <person name="Barry K.W."/>
            <person name="Cichocki N."/>
            <person name="Veneault-Fourrey C."/>
            <person name="LaButti K."/>
            <person name="Lindquist E.A."/>
            <person name="Lipzen A."/>
            <person name="Lundell T."/>
            <person name="Morin E."/>
            <person name="Murat C."/>
            <person name="Sun H."/>
            <person name="Tunlid A."/>
            <person name="Henrissat B."/>
            <person name="Grigoriev I.V."/>
            <person name="Hibbett D.S."/>
            <person name="Martin F."/>
            <person name="Nordberg H.P."/>
            <person name="Cantor M.N."/>
            <person name="Hua S.X."/>
        </authorList>
    </citation>
    <scope>NUCLEOTIDE SEQUENCE [LARGE SCALE GENOMIC DNA]</scope>
    <source>
        <strain evidence="1 2">Marx 270</strain>
    </source>
</reference>
<organism evidence="1 2">
    <name type="scientific">Pisolithus tinctorius Marx 270</name>
    <dbReference type="NCBI Taxonomy" id="870435"/>
    <lineage>
        <taxon>Eukaryota</taxon>
        <taxon>Fungi</taxon>
        <taxon>Dikarya</taxon>
        <taxon>Basidiomycota</taxon>
        <taxon>Agaricomycotina</taxon>
        <taxon>Agaricomycetes</taxon>
        <taxon>Agaricomycetidae</taxon>
        <taxon>Boletales</taxon>
        <taxon>Sclerodermatineae</taxon>
        <taxon>Pisolithaceae</taxon>
        <taxon>Pisolithus</taxon>
    </lineage>
</organism>
<dbReference type="EMBL" id="KN831960">
    <property type="protein sequence ID" value="KIO07486.1"/>
    <property type="molecule type" value="Genomic_DNA"/>
</dbReference>
<name>A0A0C3PGI2_PISTI</name>
<sequence>MPQETAHLPRLKSCIAACFRNRLKRSQADFRELRNSPLRQKARWWSDEHVQRDMAAMLKGRTLVIYLTPSLQKVTFQLVF</sequence>
<proteinExistence type="predicted"/>
<dbReference type="Proteomes" id="UP000054217">
    <property type="component" value="Unassembled WGS sequence"/>
</dbReference>
<protein>
    <submittedName>
        <fullName evidence="1">Uncharacterized protein</fullName>
    </submittedName>
</protein>
<evidence type="ECO:0000313" key="2">
    <source>
        <dbReference type="Proteomes" id="UP000054217"/>
    </source>
</evidence>
<accession>A0A0C3PGI2</accession>
<dbReference type="HOGENOM" id="CLU_2590702_0_0_1"/>
<gene>
    <name evidence="1" type="ORF">M404DRAFT_998211</name>
</gene>
<reference evidence="2" key="2">
    <citation type="submission" date="2015-01" db="EMBL/GenBank/DDBJ databases">
        <title>Evolutionary Origins and Diversification of the Mycorrhizal Mutualists.</title>
        <authorList>
            <consortium name="DOE Joint Genome Institute"/>
            <consortium name="Mycorrhizal Genomics Consortium"/>
            <person name="Kohler A."/>
            <person name="Kuo A."/>
            <person name="Nagy L.G."/>
            <person name="Floudas D."/>
            <person name="Copeland A."/>
            <person name="Barry K.W."/>
            <person name="Cichocki N."/>
            <person name="Veneault-Fourrey C."/>
            <person name="LaButti K."/>
            <person name="Lindquist E.A."/>
            <person name="Lipzen A."/>
            <person name="Lundell T."/>
            <person name="Morin E."/>
            <person name="Murat C."/>
            <person name="Riley R."/>
            <person name="Ohm R."/>
            <person name="Sun H."/>
            <person name="Tunlid A."/>
            <person name="Henrissat B."/>
            <person name="Grigoriev I.V."/>
            <person name="Hibbett D.S."/>
            <person name="Martin F."/>
        </authorList>
    </citation>
    <scope>NUCLEOTIDE SEQUENCE [LARGE SCALE GENOMIC DNA]</scope>
    <source>
        <strain evidence="2">Marx 270</strain>
    </source>
</reference>
<dbReference type="InParanoid" id="A0A0C3PGI2"/>